<accession>A0A485LF38</accession>
<name>A0A485LF38_9STRA</name>
<evidence type="ECO:0000313" key="4">
    <source>
        <dbReference type="Proteomes" id="UP000332933"/>
    </source>
</evidence>
<proteinExistence type="predicted"/>
<keyword evidence="1" id="KW-1133">Transmembrane helix</keyword>
<reference evidence="3 4" key="1">
    <citation type="submission" date="2019-03" db="EMBL/GenBank/DDBJ databases">
        <authorList>
            <person name="Gaulin E."/>
            <person name="Dumas B."/>
        </authorList>
    </citation>
    <scope>NUCLEOTIDE SEQUENCE [LARGE SCALE GENOMIC DNA]</scope>
    <source>
        <strain evidence="3">CBS 568.67</strain>
    </source>
</reference>
<keyword evidence="1" id="KW-0472">Membrane</keyword>
<dbReference type="EMBL" id="VJMH01006813">
    <property type="protein sequence ID" value="KAF0687943.1"/>
    <property type="molecule type" value="Genomic_DNA"/>
</dbReference>
<dbReference type="AlphaFoldDB" id="A0A485LF38"/>
<dbReference type="InterPro" id="IPR013083">
    <property type="entry name" value="Znf_RING/FYVE/PHD"/>
</dbReference>
<gene>
    <name evidence="3" type="primary">Aste57867_20435</name>
    <name evidence="2" type="ORF">As57867_020369</name>
    <name evidence="3" type="ORF">ASTE57867_20435</name>
</gene>
<dbReference type="EMBL" id="CAADRA010006836">
    <property type="protein sequence ID" value="VFT97121.1"/>
    <property type="molecule type" value="Genomic_DNA"/>
</dbReference>
<organism evidence="3 4">
    <name type="scientific">Aphanomyces stellatus</name>
    <dbReference type="NCBI Taxonomy" id="120398"/>
    <lineage>
        <taxon>Eukaryota</taxon>
        <taxon>Sar</taxon>
        <taxon>Stramenopiles</taxon>
        <taxon>Oomycota</taxon>
        <taxon>Saprolegniomycetes</taxon>
        <taxon>Saprolegniales</taxon>
        <taxon>Verrucalvaceae</taxon>
        <taxon>Aphanomyces</taxon>
    </lineage>
</organism>
<dbReference type="Proteomes" id="UP000332933">
    <property type="component" value="Unassembled WGS sequence"/>
</dbReference>
<feature type="transmembrane region" description="Helical" evidence="1">
    <location>
        <begin position="76"/>
        <end position="97"/>
    </location>
</feature>
<protein>
    <submittedName>
        <fullName evidence="3">Aste57867_20435 protein</fullName>
    </submittedName>
</protein>
<keyword evidence="1" id="KW-0812">Transmembrane</keyword>
<reference evidence="2" key="2">
    <citation type="submission" date="2019-06" db="EMBL/GenBank/DDBJ databases">
        <title>Genomics analysis of Aphanomyces spp. identifies a new class of oomycete effector associated with host adaptation.</title>
        <authorList>
            <person name="Gaulin E."/>
        </authorList>
    </citation>
    <scope>NUCLEOTIDE SEQUENCE</scope>
    <source>
        <strain evidence="2">CBS 578.67</strain>
    </source>
</reference>
<dbReference type="Gene3D" id="3.30.40.10">
    <property type="entry name" value="Zinc/RING finger domain, C3HC4 (zinc finger)"/>
    <property type="match status" value="1"/>
</dbReference>
<evidence type="ECO:0000313" key="2">
    <source>
        <dbReference type="EMBL" id="KAF0687943.1"/>
    </source>
</evidence>
<evidence type="ECO:0000313" key="3">
    <source>
        <dbReference type="EMBL" id="VFT97121.1"/>
    </source>
</evidence>
<feature type="transmembrane region" description="Helical" evidence="1">
    <location>
        <begin position="117"/>
        <end position="143"/>
    </location>
</feature>
<evidence type="ECO:0000256" key="1">
    <source>
        <dbReference type="SAM" id="Phobius"/>
    </source>
</evidence>
<sequence length="163" mass="18271">MAALNEGTNSNPCYICRKASPPVPRQGGPWLWPCQCGVCIHESCTDEWRRRANFEHGPATCPMCQRHLTKTTVDRAVDFGVKFVVQVALACLFSFVSQRPSDLMEASAADNIRAASVVVLSTARLLAILHALGMVFDWLYWLYRLWMTKATRDPQQKGKPTTN</sequence>
<keyword evidence="4" id="KW-1185">Reference proteome</keyword>